<dbReference type="EMBL" id="JBJLSN010000011">
    <property type="protein sequence ID" value="MFL7901502.1"/>
    <property type="molecule type" value="Genomic_DNA"/>
</dbReference>
<dbReference type="SUPFAM" id="SSF88697">
    <property type="entry name" value="PUA domain-like"/>
    <property type="match status" value="1"/>
</dbReference>
<dbReference type="Proteomes" id="UP001628281">
    <property type="component" value="Unassembled WGS sequence"/>
</dbReference>
<gene>
    <name evidence="2" type="ORF">ACJ41P_10245</name>
</gene>
<sequence>MTRTHELKADPIPFGDVASGRKRCEVRQDDRGYQVGDWLRLREHDRTAGAYSGREIIAEVTHIQRGYGLPDGLVVLSIDALSSNVTPRAQGEAP</sequence>
<reference evidence="2 3" key="1">
    <citation type="submission" date="2024-11" db="EMBL/GenBank/DDBJ databases">
        <title>Draft genome sequences of two bacteria associated to sugarcane roots in Colombia.</title>
        <authorList>
            <person name="Pardo-Diaz S."/>
            <person name="Masmela-Mendoza J."/>
            <person name="Delgadillo-Duran P."/>
            <person name="Bautista E.J."/>
            <person name="Rojas-Tapias D.F."/>
        </authorList>
    </citation>
    <scope>NUCLEOTIDE SEQUENCE [LARGE SCALE GENOMIC DNA]</scope>
    <source>
        <strain evidence="2 3">Ap18</strain>
    </source>
</reference>
<organism evidence="2 3">
    <name type="scientific">Azospirillum argentinense</name>
    <dbReference type="NCBI Taxonomy" id="2970906"/>
    <lineage>
        <taxon>Bacteria</taxon>
        <taxon>Pseudomonadati</taxon>
        <taxon>Pseudomonadota</taxon>
        <taxon>Alphaproteobacteria</taxon>
        <taxon>Rhodospirillales</taxon>
        <taxon>Azospirillaceae</taxon>
        <taxon>Azospirillum</taxon>
    </lineage>
</organism>
<dbReference type="Pfam" id="PF12961">
    <property type="entry name" value="DUF3850"/>
    <property type="match status" value="1"/>
</dbReference>
<accession>A0ABW8VAM0</accession>
<dbReference type="InterPro" id="IPR039440">
    <property type="entry name" value="DUF3850"/>
</dbReference>
<name>A0ABW8VAM0_9PROT</name>
<evidence type="ECO:0000313" key="3">
    <source>
        <dbReference type="Proteomes" id="UP001628281"/>
    </source>
</evidence>
<feature type="domain" description="DUF3850" evidence="1">
    <location>
        <begin position="4"/>
        <end position="78"/>
    </location>
</feature>
<proteinExistence type="predicted"/>
<dbReference type="Gene3D" id="2.30.130.30">
    <property type="entry name" value="Hypothetical protein"/>
    <property type="match status" value="1"/>
</dbReference>
<protein>
    <submittedName>
        <fullName evidence="2">ASCH/PUA domain-containing protein</fullName>
    </submittedName>
</protein>
<comment type="caution">
    <text evidence="2">The sequence shown here is derived from an EMBL/GenBank/DDBJ whole genome shotgun (WGS) entry which is preliminary data.</text>
</comment>
<evidence type="ECO:0000313" key="2">
    <source>
        <dbReference type="EMBL" id="MFL7901502.1"/>
    </source>
</evidence>
<dbReference type="InterPro" id="IPR015947">
    <property type="entry name" value="PUA-like_sf"/>
</dbReference>
<evidence type="ECO:0000259" key="1">
    <source>
        <dbReference type="Pfam" id="PF12961"/>
    </source>
</evidence>
<dbReference type="RefSeq" id="WP_407823965.1">
    <property type="nucleotide sequence ID" value="NZ_JBJLSN010000011.1"/>
</dbReference>
<keyword evidence="3" id="KW-1185">Reference proteome</keyword>